<dbReference type="EMBL" id="CABVLU010000004">
    <property type="protein sequence ID" value="VVT56608.1"/>
    <property type="molecule type" value="Genomic_DNA"/>
</dbReference>
<dbReference type="SUPFAM" id="SSF53474">
    <property type="entry name" value="alpha/beta-Hydrolases"/>
    <property type="match status" value="1"/>
</dbReference>
<sequence length="591" mass="65760">MSAFDLLKSFFVYSDLEKRLLEDYGDPPLIVKHSQIRKISVPLEQTSSTSSTTTTTTTTTTNNSPVKPSTQLTLNLRVVHIRHYRGHKLPPLPLVLCLHGLGGQLNQFHDLIDHLTHFAEVVAFDLPGHGRSQAPTEWAAYTPEFLTRTALAVLQATADEPGREVVILAHSMGCMLATAVARALGIRCLGIIAICPPVDIEPGLAALQPKLGYMPTWMFTVFRNIDKLGGLTSPSVERMISPHTKGTKESQTVREKQLRWNLQVNAVAWMKTAYYLRASTKEDWAKVECPVLLIGAEDDAVTPPGNVKTIASWLGPKARSTMLHPAVAPKEAIEALPMNAGKAAQETDEPISSSSSDASSSSPVVTPKDDNEEEPIEPTILHDAGHMCLVEKPEVVSGLISDFIAKYVDVKLSLGWQLAFLASKKDKWSLKNENKWRQVEAVSDLIEGTHFRAMKTLRQDDAEHSPSRVEALYPDITDIIDISRETPPYDPSTFTHIVYHKFPTVSKLPPSRDEVSRYIALVDNILQRNPDAVIGTHCHYGFNRTGFFLCCYMIERLGFTIKKALLAFRNARNPGIKHSHFIDELYVRYEL</sequence>
<proteinExistence type="predicted"/>
<dbReference type="CDD" id="cd14502">
    <property type="entry name" value="RNA_5'-triphosphatase"/>
    <property type="match status" value="1"/>
</dbReference>
<gene>
    <name evidence="3" type="ORF">SAPINGB_P005175</name>
</gene>
<evidence type="ECO:0000259" key="2">
    <source>
        <dbReference type="PROSITE" id="PS50056"/>
    </source>
</evidence>
<name>A0A5E8C472_9ASCO</name>
<dbReference type="PANTHER" id="PTHR43798:SF5">
    <property type="entry name" value="MONOACYLGLYCEROL LIPASE ABHD6"/>
    <property type="match status" value="1"/>
</dbReference>
<feature type="region of interest" description="Disordered" evidence="1">
    <location>
        <begin position="42"/>
        <end position="68"/>
    </location>
</feature>
<feature type="region of interest" description="Disordered" evidence="1">
    <location>
        <begin position="340"/>
        <end position="375"/>
    </location>
</feature>
<dbReference type="GO" id="GO:0046464">
    <property type="term" value="P:acylglycerol catabolic process"/>
    <property type="evidence" value="ECO:0007669"/>
    <property type="project" value="TreeGrafter"/>
</dbReference>
<dbReference type="Pfam" id="PF00561">
    <property type="entry name" value="Abhydrolase_1"/>
    <property type="match status" value="1"/>
</dbReference>
<evidence type="ECO:0000256" key="1">
    <source>
        <dbReference type="SAM" id="MobiDB-lite"/>
    </source>
</evidence>
<dbReference type="InterPro" id="IPR029021">
    <property type="entry name" value="Prot-tyrosine_phosphatase-like"/>
</dbReference>
<feature type="compositionally biased region" description="Low complexity" evidence="1">
    <location>
        <begin position="46"/>
        <end position="61"/>
    </location>
</feature>
<dbReference type="RefSeq" id="XP_031855781.1">
    <property type="nucleotide sequence ID" value="XM_031999890.1"/>
</dbReference>
<dbReference type="PANTHER" id="PTHR43798">
    <property type="entry name" value="MONOACYLGLYCEROL LIPASE"/>
    <property type="match status" value="1"/>
</dbReference>
<evidence type="ECO:0000313" key="4">
    <source>
        <dbReference type="Proteomes" id="UP000398389"/>
    </source>
</evidence>
<dbReference type="AlphaFoldDB" id="A0A5E8C472"/>
<dbReference type="GO" id="GO:0016020">
    <property type="term" value="C:membrane"/>
    <property type="evidence" value="ECO:0007669"/>
    <property type="project" value="TreeGrafter"/>
</dbReference>
<reference evidence="3 4" key="1">
    <citation type="submission" date="2019-09" db="EMBL/GenBank/DDBJ databases">
        <authorList>
            <person name="Brejova B."/>
        </authorList>
    </citation>
    <scope>NUCLEOTIDE SEQUENCE [LARGE SCALE GENOMIC DNA]</scope>
</reference>
<keyword evidence="4" id="KW-1185">Reference proteome</keyword>
<dbReference type="Gene3D" id="3.40.50.1820">
    <property type="entry name" value="alpha/beta hydrolase"/>
    <property type="match status" value="1"/>
</dbReference>
<feature type="compositionally biased region" description="Low complexity" evidence="1">
    <location>
        <begin position="352"/>
        <end position="362"/>
    </location>
</feature>
<accession>A0A5E8C472</accession>
<dbReference type="InterPro" id="IPR050266">
    <property type="entry name" value="AB_hydrolase_sf"/>
</dbReference>
<feature type="domain" description="Tyrosine specific protein phosphatases" evidence="2">
    <location>
        <begin position="516"/>
        <end position="572"/>
    </location>
</feature>
<dbReference type="SUPFAM" id="SSF52799">
    <property type="entry name" value="(Phosphotyrosine protein) phosphatases II"/>
    <property type="match status" value="1"/>
</dbReference>
<dbReference type="GeneID" id="43583990"/>
<dbReference type="InterPro" id="IPR000073">
    <property type="entry name" value="AB_hydrolase_1"/>
</dbReference>
<dbReference type="Gene3D" id="3.90.190.10">
    <property type="entry name" value="Protein tyrosine phosphatase superfamily"/>
    <property type="match status" value="1"/>
</dbReference>
<organism evidence="3 4">
    <name type="scientific">Magnusiomyces paraingens</name>
    <dbReference type="NCBI Taxonomy" id="2606893"/>
    <lineage>
        <taxon>Eukaryota</taxon>
        <taxon>Fungi</taxon>
        <taxon>Dikarya</taxon>
        <taxon>Ascomycota</taxon>
        <taxon>Saccharomycotina</taxon>
        <taxon>Dipodascomycetes</taxon>
        <taxon>Dipodascales</taxon>
        <taxon>Dipodascaceae</taxon>
        <taxon>Magnusiomyces</taxon>
    </lineage>
</organism>
<evidence type="ECO:0000313" key="3">
    <source>
        <dbReference type="EMBL" id="VVT56608.1"/>
    </source>
</evidence>
<dbReference type="OrthoDB" id="428974at2759"/>
<dbReference type="GO" id="GO:0047372">
    <property type="term" value="F:monoacylglycerol lipase activity"/>
    <property type="evidence" value="ECO:0007669"/>
    <property type="project" value="TreeGrafter"/>
</dbReference>
<dbReference type="InterPro" id="IPR000387">
    <property type="entry name" value="Tyr_Pase_dom"/>
</dbReference>
<dbReference type="InterPro" id="IPR029058">
    <property type="entry name" value="AB_hydrolase_fold"/>
</dbReference>
<protein>
    <recommendedName>
        <fullName evidence="2">Tyrosine specific protein phosphatases domain-containing protein</fullName>
    </recommendedName>
</protein>
<dbReference type="Proteomes" id="UP000398389">
    <property type="component" value="Unassembled WGS sequence"/>
</dbReference>
<dbReference type="PROSITE" id="PS50056">
    <property type="entry name" value="TYR_PHOSPHATASE_2"/>
    <property type="match status" value="1"/>
</dbReference>